<accession>A0A078AXE2</accession>
<organism evidence="2 3">
    <name type="scientific">Stylonychia lemnae</name>
    <name type="common">Ciliate</name>
    <dbReference type="NCBI Taxonomy" id="5949"/>
    <lineage>
        <taxon>Eukaryota</taxon>
        <taxon>Sar</taxon>
        <taxon>Alveolata</taxon>
        <taxon>Ciliophora</taxon>
        <taxon>Intramacronucleata</taxon>
        <taxon>Spirotrichea</taxon>
        <taxon>Stichotrichia</taxon>
        <taxon>Sporadotrichida</taxon>
        <taxon>Oxytrichidae</taxon>
        <taxon>Stylonychinae</taxon>
        <taxon>Stylonychia</taxon>
    </lineage>
</organism>
<protein>
    <submittedName>
        <fullName evidence="2">Uncharacterized protein</fullName>
    </submittedName>
</protein>
<feature type="region of interest" description="Disordered" evidence="1">
    <location>
        <begin position="339"/>
        <end position="359"/>
    </location>
</feature>
<reference evidence="2 3" key="1">
    <citation type="submission" date="2014-06" db="EMBL/GenBank/DDBJ databases">
        <authorList>
            <person name="Swart Estienne"/>
        </authorList>
    </citation>
    <scope>NUCLEOTIDE SEQUENCE [LARGE SCALE GENOMIC DNA]</scope>
    <source>
        <strain evidence="2 3">130c</strain>
    </source>
</reference>
<evidence type="ECO:0000313" key="3">
    <source>
        <dbReference type="Proteomes" id="UP000039865"/>
    </source>
</evidence>
<evidence type="ECO:0000313" key="2">
    <source>
        <dbReference type="EMBL" id="CDW85892.1"/>
    </source>
</evidence>
<feature type="compositionally biased region" description="Basic and acidic residues" evidence="1">
    <location>
        <begin position="447"/>
        <end position="456"/>
    </location>
</feature>
<name>A0A078AXE2_STYLE</name>
<feature type="compositionally biased region" description="Polar residues" evidence="1">
    <location>
        <begin position="489"/>
        <end position="501"/>
    </location>
</feature>
<gene>
    <name evidence="2" type="primary">Contig17279.g18400</name>
    <name evidence="2" type="ORF">STYLEM_14981</name>
</gene>
<dbReference type="EMBL" id="CCKQ01014138">
    <property type="protein sequence ID" value="CDW85892.1"/>
    <property type="molecule type" value="Genomic_DNA"/>
</dbReference>
<keyword evidence="3" id="KW-1185">Reference proteome</keyword>
<feature type="region of interest" description="Disordered" evidence="1">
    <location>
        <begin position="434"/>
        <end position="501"/>
    </location>
</feature>
<proteinExistence type="predicted"/>
<dbReference type="Proteomes" id="UP000039865">
    <property type="component" value="Unassembled WGS sequence"/>
</dbReference>
<sequence>MIVNNSPKSENRIKDSLLKLENATFLEEPSTDQDLNNNSTTKQKSTAFKKYVSIQQTLSQQTSNASNNIMMNNSAINQVVHPKIQLQQQTQYQAMYTSTTTNMNPSKMTKSDYTSLENTRRAHRIYSLHNTPYFQQKMLKKRQKLQSSPENNIRIIDRKYNSPTTINRSIDKSYISERNSLMESINQIEKNIGSGAALSTIVNEQTQQQQFQGQHMFINVLESSFQSRPNDKAECNNSSLESTKYQIGALNSHNHSIFTQDMNETTNHSISIQQTPSNQLNSLFMPGRMKKYPKDLKIKGVWVNNPSYLKKEASQMNELKSILMQTKLAECQSILQSTKNVDTRNKSNQRNASPYASRGSSSKIQQLIFLPSQLLQNAQQLNESQDHLSQHKKSVNEGILLKKIQMPNQNIYKNNFQDQTSPRQTNQLRLLLPQLSQSTNQMKSTQRYKEPKDSFDSQKQPQPISTYQNSRSTYRNSMKSQKSRERGSRSINNPESNSTSITLKQRFNYDYANSINLSMNNKSQLPGSAHHQTYLKKLSLVDQPNFNQNSVVSRESTKNNVAELNQSHYLWSAQNPGNRGVSFRRSIIELTDFKVL</sequence>
<feature type="compositionally biased region" description="Polar residues" evidence="1">
    <location>
        <begin position="457"/>
        <end position="480"/>
    </location>
</feature>
<dbReference type="InParanoid" id="A0A078AXE2"/>
<evidence type="ECO:0000256" key="1">
    <source>
        <dbReference type="SAM" id="MobiDB-lite"/>
    </source>
</evidence>
<dbReference type="AlphaFoldDB" id="A0A078AXE2"/>